<evidence type="ECO:0000313" key="4">
    <source>
        <dbReference type="EMBL" id="CAF1068627.1"/>
    </source>
</evidence>
<dbReference type="FunFam" id="1.10.340.70:FF:000001">
    <property type="entry name" value="Retrovirus-related Pol polyprotein from transposon gypsy-like Protein"/>
    <property type="match status" value="1"/>
</dbReference>
<dbReference type="GO" id="GO:0015074">
    <property type="term" value="P:DNA integration"/>
    <property type="evidence" value="ECO:0007669"/>
    <property type="project" value="InterPro"/>
</dbReference>
<dbReference type="InterPro" id="IPR000477">
    <property type="entry name" value="RT_dom"/>
</dbReference>
<dbReference type="Proteomes" id="UP000663852">
    <property type="component" value="Unassembled WGS sequence"/>
</dbReference>
<dbReference type="FunFam" id="3.30.420.10:FF:000032">
    <property type="entry name" value="Retrovirus-related Pol polyprotein from transposon 297-like Protein"/>
    <property type="match status" value="1"/>
</dbReference>
<keyword evidence="1" id="KW-0511">Multifunctional enzyme</keyword>
<evidence type="ECO:0000259" key="2">
    <source>
        <dbReference type="PROSITE" id="PS50878"/>
    </source>
</evidence>
<dbReference type="Gene3D" id="3.10.10.10">
    <property type="entry name" value="HIV Type 1 Reverse Transcriptase, subunit A, domain 1"/>
    <property type="match status" value="1"/>
</dbReference>
<dbReference type="FunFam" id="3.10.20.370:FF:000001">
    <property type="entry name" value="Retrovirus-related Pol polyprotein from transposon 17.6-like protein"/>
    <property type="match status" value="1"/>
</dbReference>
<name>A0A814LQF8_ADIRI</name>
<dbReference type="Gene3D" id="1.10.340.70">
    <property type="match status" value="1"/>
</dbReference>
<dbReference type="GO" id="GO:0003676">
    <property type="term" value="F:nucleic acid binding"/>
    <property type="evidence" value="ECO:0007669"/>
    <property type="project" value="InterPro"/>
</dbReference>
<dbReference type="Gene3D" id="3.10.20.370">
    <property type="match status" value="1"/>
</dbReference>
<dbReference type="Pfam" id="PF00078">
    <property type="entry name" value="RVT_1"/>
    <property type="match status" value="1"/>
</dbReference>
<gene>
    <name evidence="5" type="ORF">EDS130_LOCUS40167</name>
    <name evidence="4" type="ORF">XAT740_LOCUS16683</name>
</gene>
<dbReference type="PROSITE" id="PS50994">
    <property type="entry name" value="INTEGRASE"/>
    <property type="match status" value="1"/>
</dbReference>
<dbReference type="InterPro" id="IPR041577">
    <property type="entry name" value="RT_RNaseH_2"/>
</dbReference>
<dbReference type="GO" id="GO:0003964">
    <property type="term" value="F:RNA-directed DNA polymerase activity"/>
    <property type="evidence" value="ECO:0007669"/>
    <property type="project" value="UniProtKB-KW"/>
</dbReference>
<dbReference type="FunFam" id="3.30.70.270:FF:000020">
    <property type="entry name" value="Transposon Tf2-6 polyprotein-like Protein"/>
    <property type="match status" value="1"/>
</dbReference>
<dbReference type="GO" id="GO:0004519">
    <property type="term" value="F:endonuclease activity"/>
    <property type="evidence" value="ECO:0007669"/>
    <property type="project" value="UniProtKB-KW"/>
</dbReference>
<dbReference type="SUPFAM" id="SSF56672">
    <property type="entry name" value="DNA/RNA polymerases"/>
    <property type="match status" value="1"/>
</dbReference>
<dbReference type="Pfam" id="PF17921">
    <property type="entry name" value="Integrase_H2C2"/>
    <property type="match status" value="1"/>
</dbReference>
<feature type="domain" description="Integrase catalytic" evidence="3">
    <location>
        <begin position="787"/>
        <end position="949"/>
    </location>
</feature>
<dbReference type="Proteomes" id="UP000663828">
    <property type="component" value="Unassembled WGS sequence"/>
</dbReference>
<dbReference type="InterPro" id="IPR041588">
    <property type="entry name" value="Integrase_H2C2"/>
</dbReference>
<feature type="domain" description="Reverse transcriptase" evidence="2">
    <location>
        <begin position="195"/>
        <end position="374"/>
    </location>
</feature>
<dbReference type="OrthoDB" id="6771023at2759"/>
<dbReference type="Gene3D" id="3.30.70.270">
    <property type="match status" value="2"/>
</dbReference>
<sequence>MAQLLGGQLVHGQEQKHWLADNATPFITDGETKLCVKIGNMETTVLASVARTLSCGCILGVDWIWANNVSILTHENRIVLFNQHGVAMDAVGIDSEEHRVWENSVAGTSSIQLKPNIGQIIEGLVPNLEDMEQRAQLRKLLNSFGTIFDLSIPTTATPAMFHTINTGSAQPIAQRPRIQSTYQRAETEKHVEAMLAAGQIVPSNSPWAAPVHIVKKPDGSSRFTVDYRKLNSVTVKDNYPLPSIAETINQLQGYSYYTKMDLKSGYLQIPISEEDQPKSAFITKEGLYHFKVLPAGLKNAPPTFQRIMNTIIARGREQFCLIYLDDIIVFSKSFSEHLEHVGTVLRVLYEHHFQLNPPKCDFFKSTMNYLGHTISTDGMKPLDERIETIKQLPMPTTLRAANYFIGKLGFYRKFIRNFAQMAAPIHRITNLHKGRHREFTWGDEQVNAFNQLKQAISTEPLVLKFPDSNSPLVLSTDASDIGIGGVLKQITPEGTRIIYYHSQLLNSAQKRYATIEKEALAVFKSVEKLRPYLLGRDFVIETDHCPLCNFHQRGSRNRRVDTWAILLSEYNIQEVRYKKGKCNCDADLLSRYPVGIADDEEVEDQAVLPNRKQINVLTRAAANRIKRTKSVSSTTVDHDMEHNDELLQQAEQNCEQTEARPLAIAQLSPLDLVRIGKEQQNDERIQQHLQNPLEGMVIQDGILYHRRKDKNGQKMVPYIPKSLVNDVLAAAHDHQFSAHFGRDKTFEKLKTRCFWPNMYLTIQNYVKRCQDCIRFNTQRCKPSGHLQSIEPPAEIFQMVGLDFWGPVRESSNGNKYVLVLTDYLSKFVVAKALPACTAQLAAEFVVETALTFGVPSQLLTDNGTHFKNDLFQCLSKIIGFNHILSTPYHPQTNGQTERWNATMRPKLAMLCQSNQDNWDGFLGGVVHAYNTSVHATTGYSPSFLMFGREIPLAFDAAKPILQLSTISNYVEHLSRYRKLVLAMANSNARQHQQMAKQKYDQHRQAPVYEIGQLVFMKRRGYRDKFGERYSGPFRIIDKLDENHLTYLVQNDHQPTQYQVHINDLITC</sequence>
<protein>
    <recommendedName>
        <fullName evidence="7">Reverse transcriptase</fullName>
    </recommendedName>
</protein>
<keyword evidence="6" id="KW-1185">Reference proteome</keyword>
<organism evidence="4 6">
    <name type="scientific">Adineta ricciae</name>
    <name type="common">Rotifer</name>
    <dbReference type="NCBI Taxonomy" id="249248"/>
    <lineage>
        <taxon>Eukaryota</taxon>
        <taxon>Metazoa</taxon>
        <taxon>Spiralia</taxon>
        <taxon>Gnathifera</taxon>
        <taxon>Rotifera</taxon>
        <taxon>Eurotatoria</taxon>
        <taxon>Bdelloidea</taxon>
        <taxon>Adinetida</taxon>
        <taxon>Adinetidae</taxon>
        <taxon>Adineta</taxon>
    </lineage>
</organism>
<evidence type="ECO:0000313" key="5">
    <source>
        <dbReference type="EMBL" id="CAF1461164.1"/>
    </source>
</evidence>
<evidence type="ECO:0000313" key="6">
    <source>
        <dbReference type="Proteomes" id="UP000663828"/>
    </source>
</evidence>
<dbReference type="Gene3D" id="3.30.420.10">
    <property type="entry name" value="Ribonuclease H-like superfamily/Ribonuclease H"/>
    <property type="match status" value="1"/>
</dbReference>
<evidence type="ECO:0008006" key="7">
    <source>
        <dbReference type="Google" id="ProtNLM"/>
    </source>
</evidence>
<dbReference type="InterPro" id="IPR043502">
    <property type="entry name" value="DNA/RNA_pol_sf"/>
</dbReference>
<dbReference type="EMBL" id="CAJNOR010001069">
    <property type="protein sequence ID" value="CAF1068627.1"/>
    <property type="molecule type" value="Genomic_DNA"/>
</dbReference>
<accession>A0A814LQF8</accession>
<dbReference type="Pfam" id="PF17919">
    <property type="entry name" value="RT_RNaseH_2"/>
    <property type="match status" value="1"/>
</dbReference>
<dbReference type="GO" id="GO:0016787">
    <property type="term" value="F:hydrolase activity"/>
    <property type="evidence" value="ECO:0007669"/>
    <property type="project" value="UniProtKB-KW"/>
</dbReference>
<comment type="caution">
    <text evidence="4">The sequence shown here is derived from an EMBL/GenBank/DDBJ whole genome shotgun (WGS) entry which is preliminary data.</text>
</comment>
<dbReference type="InterPro" id="IPR012337">
    <property type="entry name" value="RNaseH-like_sf"/>
</dbReference>
<dbReference type="PANTHER" id="PTHR37984">
    <property type="entry name" value="PROTEIN CBG26694"/>
    <property type="match status" value="1"/>
</dbReference>
<dbReference type="EMBL" id="CAJNOJ010000476">
    <property type="protein sequence ID" value="CAF1461164.1"/>
    <property type="molecule type" value="Genomic_DNA"/>
</dbReference>
<dbReference type="InterPro" id="IPR043128">
    <property type="entry name" value="Rev_trsase/Diguanyl_cyclase"/>
</dbReference>
<reference evidence="4" key="1">
    <citation type="submission" date="2021-02" db="EMBL/GenBank/DDBJ databases">
        <authorList>
            <person name="Nowell W R."/>
        </authorList>
    </citation>
    <scope>NUCLEOTIDE SEQUENCE</scope>
</reference>
<proteinExistence type="predicted"/>
<dbReference type="PROSITE" id="PS50878">
    <property type="entry name" value="RT_POL"/>
    <property type="match status" value="1"/>
</dbReference>
<dbReference type="SUPFAM" id="SSF53098">
    <property type="entry name" value="Ribonuclease H-like"/>
    <property type="match status" value="1"/>
</dbReference>
<dbReference type="InterPro" id="IPR036397">
    <property type="entry name" value="RNaseH_sf"/>
</dbReference>
<dbReference type="CDD" id="cd01647">
    <property type="entry name" value="RT_LTR"/>
    <property type="match status" value="1"/>
</dbReference>
<evidence type="ECO:0000259" key="3">
    <source>
        <dbReference type="PROSITE" id="PS50994"/>
    </source>
</evidence>
<dbReference type="Pfam" id="PF00665">
    <property type="entry name" value="rve"/>
    <property type="match status" value="1"/>
</dbReference>
<dbReference type="PANTHER" id="PTHR37984:SF5">
    <property type="entry name" value="PROTEIN NYNRIN-LIKE"/>
    <property type="match status" value="1"/>
</dbReference>
<dbReference type="InterPro" id="IPR001584">
    <property type="entry name" value="Integrase_cat-core"/>
</dbReference>
<dbReference type="InterPro" id="IPR050951">
    <property type="entry name" value="Retrovirus_Pol_polyprotein"/>
</dbReference>
<dbReference type="AlphaFoldDB" id="A0A814LQF8"/>
<evidence type="ECO:0000256" key="1">
    <source>
        <dbReference type="ARBA" id="ARBA00023268"/>
    </source>
</evidence>
<dbReference type="CDD" id="cd09274">
    <property type="entry name" value="RNase_HI_RT_Ty3"/>
    <property type="match status" value="1"/>
</dbReference>